<dbReference type="Proteomes" id="UP001189429">
    <property type="component" value="Unassembled WGS sequence"/>
</dbReference>
<dbReference type="EMBL" id="CAUYUJ010003193">
    <property type="protein sequence ID" value="CAK0804238.1"/>
    <property type="molecule type" value="Genomic_DNA"/>
</dbReference>
<evidence type="ECO:0000256" key="1">
    <source>
        <dbReference type="SAM" id="MobiDB-lite"/>
    </source>
</evidence>
<keyword evidence="3" id="KW-1185">Reference proteome</keyword>
<protein>
    <recommendedName>
        <fullName evidence="4">GDA1/CD39 (Nucleoside phosphatase) family protein</fullName>
    </recommendedName>
</protein>
<accession>A0ABN9QHH5</accession>
<reference evidence="2" key="1">
    <citation type="submission" date="2023-10" db="EMBL/GenBank/DDBJ databases">
        <authorList>
            <person name="Chen Y."/>
            <person name="Shah S."/>
            <person name="Dougan E. K."/>
            <person name="Thang M."/>
            <person name="Chan C."/>
        </authorList>
    </citation>
    <scope>NUCLEOTIDE SEQUENCE [LARGE SCALE GENOMIC DNA]</scope>
</reference>
<evidence type="ECO:0000313" key="2">
    <source>
        <dbReference type="EMBL" id="CAK0804238.1"/>
    </source>
</evidence>
<evidence type="ECO:0000313" key="3">
    <source>
        <dbReference type="Proteomes" id="UP001189429"/>
    </source>
</evidence>
<comment type="caution">
    <text evidence="2">The sequence shown here is derived from an EMBL/GenBank/DDBJ whole genome shotgun (WGS) entry which is preliminary data.</text>
</comment>
<organism evidence="2 3">
    <name type="scientific">Prorocentrum cordatum</name>
    <dbReference type="NCBI Taxonomy" id="2364126"/>
    <lineage>
        <taxon>Eukaryota</taxon>
        <taxon>Sar</taxon>
        <taxon>Alveolata</taxon>
        <taxon>Dinophyceae</taxon>
        <taxon>Prorocentrales</taxon>
        <taxon>Prorocentraceae</taxon>
        <taxon>Prorocentrum</taxon>
    </lineage>
</organism>
<name>A0ABN9QHH5_9DINO</name>
<feature type="compositionally biased region" description="Low complexity" evidence="1">
    <location>
        <begin position="1"/>
        <end position="12"/>
    </location>
</feature>
<evidence type="ECO:0008006" key="4">
    <source>
        <dbReference type="Google" id="ProtNLM"/>
    </source>
</evidence>
<sequence>TAPGGTRAGAAATRRRPRCRWPRQRRPPRRARARCGCVCGLSACTPPWRWSRRPCGPRRRARPSEERRVGAAGCSLPALGGSQEARGRGPGQVSVESVLAQNYCDVGGLGRCVAEGAIADLLRRYVVKSAPAENGLSKFPHVPDPEGLRREFLAAARSDPGIAAADALMCSEPPFFCALFLGLGKPIVGYIGNPFGAYLKPGGPQ</sequence>
<feature type="non-terminal residue" evidence="2">
    <location>
        <position position="1"/>
    </location>
</feature>
<proteinExistence type="predicted"/>
<feature type="region of interest" description="Disordered" evidence="1">
    <location>
        <begin position="1"/>
        <end position="28"/>
    </location>
</feature>
<gene>
    <name evidence="2" type="ORF">PCOR1329_LOCUS11114</name>
</gene>
<feature type="compositionally biased region" description="Basic residues" evidence="1">
    <location>
        <begin position="13"/>
        <end position="28"/>
    </location>
</feature>
<feature type="non-terminal residue" evidence="2">
    <location>
        <position position="205"/>
    </location>
</feature>